<feature type="transmembrane region" description="Helical" evidence="7">
    <location>
        <begin position="297"/>
        <end position="321"/>
    </location>
</feature>
<evidence type="ECO:0000313" key="8">
    <source>
        <dbReference type="EMBL" id="TIB38992.1"/>
    </source>
</evidence>
<organism evidence="8 9">
    <name type="scientific">Wallemia ichthyophaga</name>
    <dbReference type="NCBI Taxonomy" id="245174"/>
    <lineage>
        <taxon>Eukaryota</taxon>
        <taxon>Fungi</taxon>
        <taxon>Dikarya</taxon>
        <taxon>Basidiomycota</taxon>
        <taxon>Wallemiomycotina</taxon>
        <taxon>Wallemiomycetes</taxon>
        <taxon>Wallemiales</taxon>
        <taxon>Wallemiaceae</taxon>
        <taxon>Wallemia</taxon>
    </lineage>
</organism>
<comment type="subcellular location">
    <subcellularLocation>
        <location evidence="1">Membrane</location>
        <topology evidence="1">Multi-pass membrane protein</topology>
    </subcellularLocation>
</comment>
<gene>
    <name evidence="8" type="ORF">E3P86_01337</name>
</gene>
<name>A0A4T0EDZ9_WALIC</name>
<keyword evidence="2 5" id="KW-0812">Transmembrane</keyword>
<protein>
    <submittedName>
        <fullName evidence="8">Uncharacterized protein</fullName>
    </submittedName>
</protein>
<dbReference type="Pfam" id="PF04614">
    <property type="entry name" value="Pex19"/>
    <property type="match status" value="1"/>
</dbReference>
<dbReference type="PANTHER" id="PTHR12774:SF2">
    <property type="entry name" value="PEROXISOMAL BIOGENESIS FACTOR 19"/>
    <property type="match status" value="1"/>
</dbReference>
<evidence type="ECO:0000256" key="7">
    <source>
        <dbReference type="SAM" id="Phobius"/>
    </source>
</evidence>
<dbReference type="InterPro" id="IPR018108">
    <property type="entry name" value="MCP_transmembrane"/>
</dbReference>
<dbReference type="Gene3D" id="1.50.40.10">
    <property type="entry name" value="Mitochondrial carrier domain"/>
    <property type="match status" value="1"/>
</dbReference>
<reference evidence="8 9" key="1">
    <citation type="submission" date="2019-03" db="EMBL/GenBank/DDBJ databases">
        <title>Sequencing 23 genomes of Wallemia ichthyophaga.</title>
        <authorList>
            <person name="Gostincar C."/>
        </authorList>
    </citation>
    <scope>NUCLEOTIDE SEQUENCE [LARGE SCALE GENOMIC DNA]</scope>
    <source>
        <strain evidence="8 9">EXF-6200</strain>
    </source>
</reference>
<dbReference type="PROSITE" id="PS50920">
    <property type="entry name" value="SOLCAR"/>
    <property type="match status" value="2"/>
</dbReference>
<feature type="transmembrane region" description="Helical" evidence="7">
    <location>
        <begin position="384"/>
        <end position="405"/>
    </location>
</feature>
<keyword evidence="3 7" id="KW-1133">Transmembrane helix</keyword>
<keyword evidence="6" id="KW-0813">Transport</keyword>
<evidence type="ECO:0000256" key="2">
    <source>
        <dbReference type="ARBA" id="ARBA00022692"/>
    </source>
</evidence>
<dbReference type="GO" id="GO:0005778">
    <property type="term" value="C:peroxisomal membrane"/>
    <property type="evidence" value="ECO:0007669"/>
    <property type="project" value="TreeGrafter"/>
</dbReference>
<comment type="similarity">
    <text evidence="6">Belongs to the mitochondrial carrier (TC 2.A.29) family.</text>
</comment>
<dbReference type="OrthoDB" id="21292at2759"/>
<evidence type="ECO:0000256" key="6">
    <source>
        <dbReference type="RuleBase" id="RU000488"/>
    </source>
</evidence>
<evidence type="ECO:0000313" key="9">
    <source>
        <dbReference type="Proteomes" id="UP000310689"/>
    </source>
</evidence>
<dbReference type="Pfam" id="PF00153">
    <property type="entry name" value="Mito_carr"/>
    <property type="match status" value="1"/>
</dbReference>
<dbReference type="SUPFAM" id="SSF103506">
    <property type="entry name" value="Mitochondrial carrier"/>
    <property type="match status" value="1"/>
</dbReference>
<evidence type="ECO:0000256" key="4">
    <source>
        <dbReference type="ARBA" id="ARBA00023136"/>
    </source>
</evidence>
<feature type="repeat" description="Solcar" evidence="5">
    <location>
        <begin position="384"/>
        <end position="482"/>
    </location>
</feature>
<dbReference type="Gene3D" id="1.20.120.900">
    <property type="entry name" value="Pex19, mPTS binding domain"/>
    <property type="match status" value="1"/>
</dbReference>
<evidence type="ECO:0000256" key="3">
    <source>
        <dbReference type="ARBA" id="ARBA00022989"/>
    </source>
</evidence>
<dbReference type="InterPro" id="IPR023395">
    <property type="entry name" value="MCP_dom_sf"/>
</dbReference>
<dbReference type="GO" id="GO:0033328">
    <property type="term" value="F:peroxisome membrane targeting sequence binding"/>
    <property type="evidence" value="ECO:0007669"/>
    <property type="project" value="TreeGrafter"/>
</dbReference>
<dbReference type="EMBL" id="SPOI01000044">
    <property type="protein sequence ID" value="TIB38992.1"/>
    <property type="molecule type" value="Genomic_DNA"/>
</dbReference>
<feature type="transmembrane region" description="Helical" evidence="7">
    <location>
        <begin position="359"/>
        <end position="378"/>
    </location>
</feature>
<evidence type="ECO:0000256" key="5">
    <source>
        <dbReference type="PROSITE-ProRule" id="PRU00282"/>
    </source>
</evidence>
<dbReference type="PANTHER" id="PTHR12774">
    <property type="entry name" value="PEROXISOMAL BIOGENESIS FACTOR 19"/>
    <property type="match status" value="1"/>
</dbReference>
<feature type="repeat" description="Solcar" evidence="5">
    <location>
        <begin position="195"/>
        <end position="295"/>
    </location>
</feature>
<dbReference type="InterPro" id="IPR038322">
    <property type="entry name" value="Pex19_C_sf"/>
</dbReference>
<sequence>MPQGEVDEFDGILDEFEDKEGGSQGDFNKAIQDTLNNLNLNDSNDATDESDENLDEILESVMGELLSKDVLYEPLKELSSKYPEYLEQNKPPKLKHEDFENYSKQFGYVKDILKVFDNDGKDGKDSNDSKATDKSNVLDLMTKIQECGSPPKEIIGDFDSNNLFNEYSIQLEPTTSSSSAEMPLVNHPMPEAPDLSILIMIPIIFVSALIGLLIVIPVIGVLTRHRAHFNPKGVSLDPESNPTVGPNVDTYFKMAKRVKEVEGLAGFFKGFFPTLISEIFIGLLILIPLPLTLSAGFLGYFAAIVGLIFIGCVSLPFEIFIKRAIVTPYNLPVLTPRQNIRKLVTPNELSNPFKMINATLLQVLALRILISAVTIHILRPFLSVIPLFGMVSWQVLTVALILLINPLDVLQTRLMVQPLGQQDWDEETNHNKYEDAVVTIRQQPYHGVGDALRAIKEEEGTGALARGWWFTLVGQLAIAFSP</sequence>
<comment type="caution">
    <text evidence="8">The sequence shown here is derived from an EMBL/GenBank/DDBJ whole genome shotgun (WGS) entry which is preliminary data.</text>
</comment>
<dbReference type="GO" id="GO:0045046">
    <property type="term" value="P:protein import into peroxisome membrane"/>
    <property type="evidence" value="ECO:0007669"/>
    <property type="project" value="TreeGrafter"/>
</dbReference>
<feature type="transmembrane region" description="Helical" evidence="7">
    <location>
        <begin position="266"/>
        <end position="291"/>
    </location>
</feature>
<evidence type="ECO:0000256" key="1">
    <source>
        <dbReference type="ARBA" id="ARBA00004141"/>
    </source>
</evidence>
<accession>A0A4T0EDZ9</accession>
<keyword evidence="4 5" id="KW-0472">Membrane</keyword>
<feature type="transmembrane region" description="Helical" evidence="7">
    <location>
        <begin position="197"/>
        <end position="222"/>
    </location>
</feature>
<dbReference type="InterPro" id="IPR006708">
    <property type="entry name" value="Pex19"/>
</dbReference>
<proteinExistence type="inferred from homology"/>
<dbReference type="Proteomes" id="UP000310689">
    <property type="component" value="Unassembled WGS sequence"/>
</dbReference>
<dbReference type="AlphaFoldDB" id="A0A4T0EDZ9"/>